<evidence type="ECO:0000313" key="9">
    <source>
        <dbReference type="EMBL" id="SDE20939.1"/>
    </source>
</evidence>
<dbReference type="Gene3D" id="1.10.600.10">
    <property type="entry name" value="Farnesyl Diphosphate Synthase"/>
    <property type="match status" value="1"/>
</dbReference>
<sequence>MSAATDLEACSDAIRAGSHSFHAASKLLPRAVRDPALVLYAFCRQADDAVDLGAGKAAAVARLRRRLDRACAGRPLDTPVDRAFAVLVESQALPRALPEALIEGLEWDAEERRYDDLSALRGYCARVAATVGAMMCVLMGVRDRDALARACDLGVAMQFTNIARDVAEDAAAGRLYLPGGWMREAGLDPDRFLAAPAAGPAIRSVVRRLLREADTLYHRSEAGIAALPFACRPGILAARHVYAGIGTALTRAGHDPFAGRARTTRAAKAALLARAALQAGTTGLLPRSPVLYARPLPETAFLVDAAAHADTARPHWSDPVLTALAAPMARPS</sequence>
<accession>A0A1G7B1G9</accession>
<evidence type="ECO:0000256" key="6">
    <source>
        <dbReference type="ARBA" id="ARBA00022746"/>
    </source>
</evidence>
<gene>
    <name evidence="9" type="ORF">SAMN04488567_1207</name>
</gene>
<dbReference type="PROSITE" id="PS01045">
    <property type="entry name" value="SQUALEN_PHYTOEN_SYN_2"/>
    <property type="match status" value="1"/>
</dbReference>
<dbReference type="AlphaFoldDB" id="A0A1G7B1G9"/>
<dbReference type="Proteomes" id="UP000198922">
    <property type="component" value="Unassembled WGS sequence"/>
</dbReference>
<evidence type="ECO:0000256" key="8">
    <source>
        <dbReference type="ARBA" id="ARBA00053028"/>
    </source>
</evidence>
<protein>
    <submittedName>
        <fullName evidence="9">Phytoene synthase</fullName>
    </submittedName>
</protein>
<dbReference type="RefSeq" id="WP_090110127.1">
    <property type="nucleotide sequence ID" value="NZ_FNAT01000001.1"/>
</dbReference>
<dbReference type="FunFam" id="1.10.600.10:FF:000020">
    <property type="entry name" value="Phytoene synthase"/>
    <property type="match status" value="1"/>
</dbReference>
<dbReference type="InterPro" id="IPR044843">
    <property type="entry name" value="Trans_IPPS_bact-type"/>
</dbReference>
<comment type="cofactor">
    <cofactor evidence="1">
        <name>Mn(2+)</name>
        <dbReference type="ChEBI" id="CHEBI:29035"/>
    </cofactor>
</comment>
<keyword evidence="6" id="KW-0125">Carotenoid biosynthesis</keyword>
<dbReference type="SUPFAM" id="SSF48576">
    <property type="entry name" value="Terpenoid synthases"/>
    <property type="match status" value="1"/>
</dbReference>
<name>A0A1G7B1G9_9RHOB</name>
<evidence type="ECO:0000256" key="1">
    <source>
        <dbReference type="ARBA" id="ARBA00001936"/>
    </source>
</evidence>
<proteinExistence type="inferred from homology"/>
<dbReference type="PROSITE" id="PS01044">
    <property type="entry name" value="SQUALEN_PHYTOEN_SYN_1"/>
    <property type="match status" value="1"/>
</dbReference>
<keyword evidence="7" id="KW-0464">Manganese</keyword>
<evidence type="ECO:0000256" key="7">
    <source>
        <dbReference type="ARBA" id="ARBA00023211"/>
    </source>
</evidence>
<dbReference type="CDD" id="cd00683">
    <property type="entry name" value="Trans_IPPS_HH"/>
    <property type="match status" value="1"/>
</dbReference>
<dbReference type="GO" id="GO:0051996">
    <property type="term" value="F:squalene synthase [NAD(P)H] activity"/>
    <property type="evidence" value="ECO:0007669"/>
    <property type="project" value="InterPro"/>
</dbReference>
<dbReference type="STRING" id="521013.SAMN04488567_1207"/>
<dbReference type="InterPro" id="IPR033904">
    <property type="entry name" value="Trans_IPPS_HH"/>
</dbReference>
<keyword evidence="10" id="KW-1185">Reference proteome</keyword>
<evidence type="ECO:0000256" key="4">
    <source>
        <dbReference type="ARBA" id="ARBA00006251"/>
    </source>
</evidence>
<dbReference type="InterPro" id="IPR002060">
    <property type="entry name" value="Squ/phyt_synthse"/>
</dbReference>
<dbReference type="GO" id="GO:0016117">
    <property type="term" value="P:carotenoid biosynthetic process"/>
    <property type="evidence" value="ECO:0007669"/>
    <property type="project" value="UniProtKB-KW"/>
</dbReference>
<dbReference type="Pfam" id="PF00494">
    <property type="entry name" value="SQS_PSY"/>
    <property type="match status" value="1"/>
</dbReference>
<comment type="pathway">
    <text evidence="3">Carotenoid biosynthesis; phytoene biosynthesis.</text>
</comment>
<dbReference type="SFLD" id="SFLDG01018">
    <property type="entry name" value="Squalene/Phytoene_Synthase_Lik"/>
    <property type="match status" value="1"/>
</dbReference>
<dbReference type="InterPro" id="IPR008949">
    <property type="entry name" value="Isoprenoid_synthase_dom_sf"/>
</dbReference>
<evidence type="ECO:0000256" key="5">
    <source>
        <dbReference type="ARBA" id="ARBA00022679"/>
    </source>
</evidence>
<dbReference type="PANTHER" id="PTHR31480">
    <property type="entry name" value="BIFUNCTIONAL LYCOPENE CYCLASE/PHYTOENE SYNTHASE"/>
    <property type="match status" value="1"/>
</dbReference>
<dbReference type="SFLD" id="SFLDG01212">
    <property type="entry name" value="Phytoene_synthase_like"/>
    <property type="match status" value="1"/>
</dbReference>
<organism evidence="9 10">
    <name type="scientific">Limimaricola pyoseonensis</name>
    <dbReference type="NCBI Taxonomy" id="521013"/>
    <lineage>
        <taxon>Bacteria</taxon>
        <taxon>Pseudomonadati</taxon>
        <taxon>Pseudomonadota</taxon>
        <taxon>Alphaproteobacteria</taxon>
        <taxon>Rhodobacterales</taxon>
        <taxon>Paracoccaceae</taxon>
        <taxon>Limimaricola</taxon>
    </lineage>
</organism>
<evidence type="ECO:0000313" key="10">
    <source>
        <dbReference type="Proteomes" id="UP000198922"/>
    </source>
</evidence>
<dbReference type="GO" id="GO:0004311">
    <property type="term" value="F:geranylgeranyl diphosphate synthase activity"/>
    <property type="evidence" value="ECO:0007669"/>
    <property type="project" value="InterPro"/>
</dbReference>
<dbReference type="EMBL" id="FNAT01000001">
    <property type="protein sequence ID" value="SDE20939.1"/>
    <property type="molecule type" value="Genomic_DNA"/>
</dbReference>
<evidence type="ECO:0000256" key="3">
    <source>
        <dbReference type="ARBA" id="ARBA00004684"/>
    </source>
</evidence>
<comment type="cofactor">
    <cofactor evidence="8">
        <name>ATP</name>
        <dbReference type="ChEBI" id="CHEBI:30616"/>
    </cofactor>
</comment>
<dbReference type="SFLD" id="SFLDS00005">
    <property type="entry name" value="Isoprenoid_Synthase_Type_I"/>
    <property type="match status" value="1"/>
</dbReference>
<dbReference type="InterPro" id="IPR019845">
    <property type="entry name" value="Squalene/phytoene_synthase_CS"/>
</dbReference>
<dbReference type="OrthoDB" id="9807580at2"/>
<comment type="cofactor">
    <cofactor evidence="2">
        <name>Mg(2+)</name>
        <dbReference type="ChEBI" id="CHEBI:18420"/>
    </cofactor>
</comment>
<reference evidence="10" key="1">
    <citation type="submission" date="2016-10" db="EMBL/GenBank/DDBJ databases">
        <authorList>
            <person name="Varghese N."/>
            <person name="Submissions S."/>
        </authorList>
    </citation>
    <scope>NUCLEOTIDE SEQUENCE [LARGE SCALE GENOMIC DNA]</scope>
    <source>
        <strain evidence="10">DSM 21424</strain>
    </source>
</reference>
<comment type="similarity">
    <text evidence="4">Belongs to the phytoene/squalene synthase family.</text>
</comment>
<evidence type="ECO:0000256" key="2">
    <source>
        <dbReference type="ARBA" id="ARBA00001946"/>
    </source>
</evidence>
<keyword evidence="5" id="KW-0808">Transferase</keyword>